<feature type="domain" description="Protein kinase" evidence="5">
    <location>
        <begin position="231"/>
        <end position="517"/>
    </location>
</feature>
<accession>A0A376B2B3</accession>
<dbReference type="Proteomes" id="UP000262825">
    <property type="component" value="Unassembled WGS sequence"/>
</dbReference>
<dbReference type="PANTHER" id="PTHR14030:SF4">
    <property type="entry name" value="BUB1 KINASE, ISOFORM A-RELATED"/>
    <property type="match status" value="1"/>
</dbReference>
<dbReference type="GO" id="GO:0032991">
    <property type="term" value="C:protein-containing complex"/>
    <property type="evidence" value="ECO:0007669"/>
    <property type="project" value="UniProtKB-ARBA"/>
</dbReference>
<protein>
    <recommendedName>
        <fullName evidence="5">Protein kinase domain-containing protein</fullName>
    </recommendedName>
</protein>
<dbReference type="GO" id="GO:0005524">
    <property type="term" value="F:ATP binding"/>
    <property type="evidence" value="ECO:0007669"/>
    <property type="project" value="InterPro"/>
</dbReference>
<dbReference type="GO" id="GO:0000776">
    <property type="term" value="C:kinetochore"/>
    <property type="evidence" value="ECO:0007669"/>
    <property type="project" value="UniProtKB-KW"/>
</dbReference>
<dbReference type="GO" id="GO:0004672">
    <property type="term" value="F:protein kinase activity"/>
    <property type="evidence" value="ECO:0007669"/>
    <property type="project" value="InterPro"/>
</dbReference>
<dbReference type="InterPro" id="IPR015661">
    <property type="entry name" value="Bub1/Mad3"/>
</dbReference>
<evidence type="ECO:0000313" key="7">
    <source>
        <dbReference type="Proteomes" id="UP000262825"/>
    </source>
</evidence>
<dbReference type="InterPro" id="IPR011009">
    <property type="entry name" value="Kinase-like_dom_sf"/>
</dbReference>
<dbReference type="GO" id="GO:0051754">
    <property type="term" value="P:meiotic sister chromatid cohesion, centromeric"/>
    <property type="evidence" value="ECO:0007669"/>
    <property type="project" value="TreeGrafter"/>
</dbReference>
<reference evidence="7" key="1">
    <citation type="submission" date="2018-06" db="EMBL/GenBank/DDBJ databases">
        <authorList>
            <person name="Guldener U."/>
        </authorList>
    </citation>
    <scope>NUCLEOTIDE SEQUENCE [LARGE SCALE GENOMIC DNA]</scope>
    <source>
        <strain evidence="7">UTAD17</strain>
    </source>
</reference>
<dbReference type="GO" id="GO:0005634">
    <property type="term" value="C:nucleus"/>
    <property type="evidence" value="ECO:0007669"/>
    <property type="project" value="TreeGrafter"/>
</dbReference>
<dbReference type="PROSITE" id="PS50011">
    <property type="entry name" value="PROTEIN_KINASE_DOM"/>
    <property type="match status" value="1"/>
</dbReference>
<keyword evidence="2" id="KW-0158">Chromosome</keyword>
<sequence length="544" mass="62418">MNLKPSTPPETHNAKNNYIQKSPTITMFSKNAMNEVYSMFNQSVGGNQKEQLLYPGYDTSVSTNMNGIEDNNTERRFEMYENFTQDLTRKTMDDLTEVKVIDPIIKKTTGSQDASKSLKQISKGSKLKTFMTPIDNKNILENFKGINDIENRKTPTAAAASSYATNIIEDPLNESFRKHLLNEAKLRNLPNFYQYEQDLKMSQVLKRIHSKSKKLANKNPIVNFQKTNELYCIRGELGKGGYAVVYLAESSNGSLKALKVQKPASEWEFYILKQIENRLSAKDFILNSIIYVDSLHCFRDESYLVLNYISQGTLLDLINIHKTERGESCLNELLCMFFTIELLKVLESLHDVGIIHGDLKPDNCMVRFIKVAGDILGDYNSNNQNGWQNKGIYLIDFGRSFDLSLFPMGTKFKANWKCDQQDCIEMRTGTPWSYEADYYGLAGIIHSMLFGEFIETIEIAGSQNNNTGFYKLKNGFKRYWQKQLWEPLFDLLLNSGKKELPRTSELMQCRQNMENFLTDKENGNKLKSIILGLEPDLVYKLKSN</sequence>
<evidence type="ECO:0000259" key="5">
    <source>
        <dbReference type="PROSITE" id="PS50011"/>
    </source>
</evidence>
<name>A0A376B2B3_9ASCO</name>
<keyword evidence="7" id="KW-1185">Reference proteome</keyword>
<dbReference type="AlphaFoldDB" id="A0A376B2B3"/>
<dbReference type="EMBL" id="UFAJ01000051">
    <property type="protein sequence ID" value="SSD58818.1"/>
    <property type="molecule type" value="Genomic_DNA"/>
</dbReference>
<dbReference type="GO" id="GO:0007094">
    <property type="term" value="P:mitotic spindle assembly checkpoint signaling"/>
    <property type="evidence" value="ECO:0007669"/>
    <property type="project" value="InterPro"/>
</dbReference>
<evidence type="ECO:0000256" key="3">
    <source>
        <dbReference type="ARBA" id="ARBA00022838"/>
    </source>
</evidence>
<evidence type="ECO:0000256" key="2">
    <source>
        <dbReference type="ARBA" id="ARBA00022454"/>
    </source>
</evidence>
<dbReference type="PROSITE" id="PS00108">
    <property type="entry name" value="PROTEIN_KINASE_ST"/>
    <property type="match status" value="1"/>
</dbReference>
<evidence type="ECO:0000256" key="4">
    <source>
        <dbReference type="ARBA" id="ARBA00023328"/>
    </source>
</evidence>
<dbReference type="Pfam" id="PF00069">
    <property type="entry name" value="Pkinase"/>
    <property type="match status" value="1"/>
</dbReference>
<keyword evidence="3" id="KW-0995">Kinetochore</keyword>
<dbReference type="SMART" id="SM00220">
    <property type="entry name" value="S_TKc"/>
    <property type="match status" value="1"/>
</dbReference>
<organism evidence="6 7">
    <name type="scientific">Saccharomycodes ludwigii</name>
    <dbReference type="NCBI Taxonomy" id="36035"/>
    <lineage>
        <taxon>Eukaryota</taxon>
        <taxon>Fungi</taxon>
        <taxon>Dikarya</taxon>
        <taxon>Ascomycota</taxon>
        <taxon>Saccharomycotina</taxon>
        <taxon>Saccharomycetes</taxon>
        <taxon>Saccharomycodales</taxon>
        <taxon>Saccharomycodaceae</taxon>
        <taxon>Saccharomycodes</taxon>
    </lineage>
</organism>
<gene>
    <name evidence="6" type="ORF">SCODWIG_00579</name>
</gene>
<dbReference type="PANTHER" id="PTHR14030">
    <property type="entry name" value="MITOTIC CHECKPOINT SERINE/THREONINE-PROTEIN KINASE BUB1"/>
    <property type="match status" value="1"/>
</dbReference>
<evidence type="ECO:0000256" key="1">
    <source>
        <dbReference type="ARBA" id="ARBA00004629"/>
    </source>
</evidence>
<comment type="subcellular location">
    <subcellularLocation>
        <location evidence="1">Chromosome</location>
        <location evidence="1">Centromere</location>
        <location evidence="1">Kinetochore</location>
    </subcellularLocation>
</comment>
<dbReference type="SUPFAM" id="SSF56112">
    <property type="entry name" value="Protein kinase-like (PK-like)"/>
    <property type="match status" value="1"/>
</dbReference>
<dbReference type="InterPro" id="IPR000719">
    <property type="entry name" value="Prot_kinase_dom"/>
</dbReference>
<dbReference type="Gene3D" id="1.10.510.10">
    <property type="entry name" value="Transferase(Phosphotransferase) domain 1"/>
    <property type="match status" value="1"/>
</dbReference>
<keyword evidence="4" id="KW-0137">Centromere</keyword>
<dbReference type="CDD" id="cd13981">
    <property type="entry name" value="STKc_Bub1_BubR1"/>
    <property type="match status" value="1"/>
</dbReference>
<proteinExistence type="predicted"/>
<dbReference type="InterPro" id="IPR008271">
    <property type="entry name" value="Ser/Thr_kinase_AS"/>
</dbReference>
<evidence type="ECO:0000313" key="6">
    <source>
        <dbReference type="EMBL" id="SSD58818.1"/>
    </source>
</evidence>
<dbReference type="VEuPathDB" id="FungiDB:SCODWIG_00579"/>